<dbReference type="EMBL" id="OR723730">
    <property type="protein sequence ID" value="WYD57110.1"/>
    <property type="molecule type" value="Genomic_DNA"/>
</dbReference>
<accession>A0AAN0N7T8</accession>
<reference evidence="1" key="1">
    <citation type="submission" date="2023-10" db="EMBL/GenBank/DDBJ databases">
        <authorList>
            <person name="Wang Q."/>
        </authorList>
    </citation>
    <scope>NUCLEOTIDE SEQUENCE</scope>
    <source>
        <strain evidence="1">BJZYA2014</strain>
    </source>
</reference>
<proteinExistence type="predicted"/>
<organism evidence="1">
    <name type="scientific">Nesodiprion zhejiangensis nucleopolyhedrovirus</name>
    <dbReference type="NCBI Taxonomy" id="3135970"/>
    <lineage>
        <taxon>Viruses</taxon>
        <taxon>Viruses incertae sedis</taxon>
        <taxon>Naldaviricetes</taxon>
        <taxon>Lefavirales</taxon>
        <taxon>Baculoviridae</taxon>
    </lineage>
</organism>
<dbReference type="GO" id="GO:0006269">
    <property type="term" value="P:DNA replication, synthesis of primer"/>
    <property type="evidence" value="ECO:0007669"/>
    <property type="project" value="InterPro"/>
</dbReference>
<protein>
    <submittedName>
        <fullName evidence="1">Late expression factor 1</fullName>
    </submittedName>
</protein>
<sequence length="188" mass="22099">MRYVLNEKISSMNVKEIFSIPNCREWIIDIDSDARDEKVLNLQNNICIQTFILFLKNVRYRMYTSGNRGLHIWLDVNDFSPTATNEERSHYANLFNKNHINISKYNVQNDNSFYKCFTDALQSDIIIPHLYEYMKSMSNVTNQSQHLIDVFFPKIDFGVFTSTKRGCRVPLSYNQKGRKFGVEIITKS</sequence>
<dbReference type="Pfam" id="PF01896">
    <property type="entry name" value="DNA_primase_S"/>
    <property type="match status" value="1"/>
</dbReference>
<gene>
    <name evidence="1" type="primary">lef1</name>
    <name evidence="1" type="ORF">NezhNPV_ORF65</name>
</gene>
<name>A0AAN0N7T8_9BACU</name>
<dbReference type="Gene3D" id="3.90.920.10">
    <property type="entry name" value="DNA primase, PRIM domain"/>
    <property type="match status" value="1"/>
</dbReference>
<evidence type="ECO:0000313" key="1">
    <source>
        <dbReference type="EMBL" id="WYD57110.1"/>
    </source>
</evidence>
<dbReference type="GO" id="GO:0003899">
    <property type="term" value="F:DNA-directed RNA polymerase activity"/>
    <property type="evidence" value="ECO:0007669"/>
    <property type="project" value="InterPro"/>
</dbReference>
<dbReference type="InterPro" id="IPR002755">
    <property type="entry name" value="DNA_primase_S"/>
</dbReference>
<dbReference type="SUPFAM" id="SSF56747">
    <property type="entry name" value="Prim-pol domain"/>
    <property type="match status" value="1"/>
</dbReference>